<evidence type="ECO:0000256" key="5">
    <source>
        <dbReference type="ARBA" id="ARBA00022759"/>
    </source>
</evidence>
<dbReference type="Pfam" id="PF17919">
    <property type="entry name" value="RT_RNaseH_2"/>
    <property type="match status" value="1"/>
</dbReference>
<sequence length="467" mass="53115">MLRKKDGTWHFCVDYRMLNAVTVRDVYPLPRVGDVLDRLGGSRYFSKLDLRSGCWQLEVEESARPKTAFVTPDGLFQFGRVLFGLANAPASFLRLISGLLGVAKEGYCVAYLDDILIYTPDYEHHRAKLEEVHDNGRRLNPTKCVLGTHKTIYLGYLVDAVGVRPEPGKMEAIAPFPKPRSVRQVRRFLGMTGYYRRFVERYSDIAAPLCELLRKNQKWLWTEREEAAFQELKSRLQNPPIGHHFQENWPIEVHCDASRSGLGGMLSQKKGRSTWVLRPYVLGRTFRVVTDNSAVKWLFDKKQANDKFGRWTMALMEFQGSVEFLHRKGQEHCVPDALSRAPVGEPEREVDMVSERMACMAVDSITEEEMARAQEADPILSDLMKSIQGSDGGITTGDSSEAECFRLNEGVLYKRNDKNGRSCLLAVSKRLQYGLCVAAHAAVTSGHLGVSKTLSRLKRRYWWPRMS</sequence>
<dbReference type="Gene3D" id="1.10.340.70">
    <property type="match status" value="1"/>
</dbReference>
<dbReference type="GO" id="GO:0003964">
    <property type="term" value="F:RNA-directed DNA polymerase activity"/>
    <property type="evidence" value="ECO:0007669"/>
    <property type="project" value="UniProtKB-KW"/>
</dbReference>
<dbReference type="InterPro" id="IPR000477">
    <property type="entry name" value="RT_dom"/>
</dbReference>
<evidence type="ECO:0000259" key="9">
    <source>
        <dbReference type="PROSITE" id="PS50878"/>
    </source>
</evidence>
<dbReference type="EC" id="2.7.7.49" evidence="1"/>
<dbReference type="PANTHER" id="PTHR37984:SF5">
    <property type="entry name" value="PROTEIN NYNRIN-LIKE"/>
    <property type="match status" value="1"/>
</dbReference>
<dbReference type="AlphaFoldDB" id="A0A085NIX0"/>
<reference evidence="10" key="1">
    <citation type="journal article" date="2014" name="Nat. Genet.">
        <title>Genome and transcriptome of the porcine whipworm Trichuris suis.</title>
        <authorList>
            <person name="Jex A.R."/>
            <person name="Nejsum P."/>
            <person name="Schwarz E.M."/>
            <person name="Hu L."/>
            <person name="Young N.D."/>
            <person name="Hall R.S."/>
            <person name="Korhonen P.K."/>
            <person name="Liao S."/>
            <person name="Thamsborg S."/>
            <person name="Xia J."/>
            <person name="Xu P."/>
            <person name="Wang S."/>
            <person name="Scheerlinck J.P."/>
            <person name="Hofmann A."/>
            <person name="Sternberg P.W."/>
            <person name="Wang J."/>
            <person name="Gasser R.B."/>
        </authorList>
    </citation>
    <scope>NUCLEOTIDE SEQUENCE [LARGE SCALE GENOMIC DNA]</scope>
    <source>
        <strain evidence="10">DCEP-RM93F</strain>
    </source>
</reference>
<evidence type="ECO:0000256" key="2">
    <source>
        <dbReference type="ARBA" id="ARBA00022679"/>
    </source>
</evidence>
<evidence type="ECO:0000256" key="1">
    <source>
        <dbReference type="ARBA" id="ARBA00012493"/>
    </source>
</evidence>
<dbReference type="Gene3D" id="3.30.70.270">
    <property type="match status" value="2"/>
</dbReference>
<dbReference type="PANTHER" id="PTHR37984">
    <property type="entry name" value="PROTEIN CBG26694"/>
    <property type="match status" value="1"/>
</dbReference>
<dbReference type="InterPro" id="IPR043502">
    <property type="entry name" value="DNA/RNA_pol_sf"/>
</dbReference>
<evidence type="ECO:0000256" key="7">
    <source>
        <dbReference type="ARBA" id="ARBA00022918"/>
    </source>
</evidence>
<dbReference type="Pfam" id="PF00078">
    <property type="entry name" value="RVT_1"/>
    <property type="match status" value="1"/>
</dbReference>
<organism evidence="10">
    <name type="scientific">Trichuris suis</name>
    <name type="common">pig whipworm</name>
    <dbReference type="NCBI Taxonomy" id="68888"/>
    <lineage>
        <taxon>Eukaryota</taxon>
        <taxon>Metazoa</taxon>
        <taxon>Ecdysozoa</taxon>
        <taxon>Nematoda</taxon>
        <taxon>Enoplea</taxon>
        <taxon>Dorylaimia</taxon>
        <taxon>Trichinellida</taxon>
        <taxon>Trichuridae</taxon>
        <taxon>Trichuris</taxon>
    </lineage>
</organism>
<accession>A0A085NIX0</accession>
<dbReference type="EMBL" id="KL367495">
    <property type="protein sequence ID" value="KFD69416.1"/>
    <property type="molecule type" value="Genomic_DNA"/>
</dbReference>
<dbReference type="InterPro" id="IPR041373">
    <property type="entry name" value="RT_RNaseH"/>
</dbReference>
<evidence type="ECO:0000256" key="3">
    <source>
        <dbReference type="ARBA" id="ARBA00022695"/>
    </source>
</evidence>
<dbReference type="PROSITE" id="PS50878">
    <property type="entry name" value="RT_POL"/>
    <property type="match status" value="1"/>
</dbReference>
<keyword evidence="2" id="KW-0808">Transferase</keyword>
<dbReference type="Pfam" id="PF17917">
    <property type="entry name" value="RT_RNaseH"/>
    <property type="match status" value="1"/>
</dbReference>
<name>A0A085NIX0_9BILA</name>
<dbReference type="GO" id="GO:0004519">
    <property type="term" value="F:endonuclease activity"/>
    <property type="evidence" value="ECO:0007669"/>
    <property type="project" value="UniProtKB-KW"/>
</dbReference>
<keyword evidence="3" id="KW-0548">Nucleotidyltransferase</keyword>
<evidence type="ECO:0000256" key="6">
    <source>
        <dbReference type="ARBA" id="ARBA00022801"/>
    </source>
</evidence>
<evidence type="ECO:0000256" key="4">
    <source>
        <dbReference type="ARBA" id="ARBA00022722"/>
    </source>
</evidence>
<evidence type="ECO:0000256" key="8">
    <source>
        <dbReference type="ARBA" id="ARBA00023268"/>
    </source>
</evidence>
<dbReference type="InterPro" id="IPR050951">
    <property type="entry name" value="Retrovirus_Pol_polyprotein"/>
</dbReference>
<keyword evidence="5" id="KW-0255">Endonuclease</keyword>
<dbReference type="FunFam" id="3.30.70.270:FF:000026">
    <property type="entry name" value="Transposon Ty3-G Gag-Pol polyprotein"/>
    <property type="match status" value="1"/>
</dbReference>
<dbReference type="CDD" id="cd01647">
    <property type="entry name" value="RT_LTR"/>
    <property type="match status" value="1"/>
</dbReference>
<proteinExistence type="predicted"/>
<gene>
    <name evidence="10" type="ORF">M514_18288</name>
</gene>
<dbReference type="SUPFAM" id="SSF56672">
    <property type="entry name" value="DNA/RNA polymerases"/>
    <property type="match status" value="1"/>
</dbReference>
<feature type="domain" description="Reverse transcriptase" evidence="9">
    <location>
        <begin position="1"/>
        <end position="158"/>
    </location>
</feature>
<dbReference type="Pfam" id="PF17921">
    <property type="entry name" value="Integrase_H2C2"/>
    <property type="match status" value="1"/>
</dbReference>
<dbReference type="InterPro" id="IPR041577">
    <property type="entry name" value="RT_RNaseH_2"/>
</dbReference>
<dbReference type="Proteomes" id="UP000030758">
    <property type="component" value="Unassembled WGS sequence"/>
</dbReference>
<dbReference type="Gene3D" id="3.10.10.10">
    <property type="entry name" value="HIV Type 1 Reverse Transcriptase, subunit A, domain 1"/>
    <property type="match status" value="1"/>
</dbReference>
<keyword evidence="6" id="KW-0378">Hydrolase</keyword>
<dbReference type="InterPro" id="IPR041588">
    <property type="entry name" value="Integrase_H2C2"/>
</dbReference>
<keyword evidence="8" id="KW-0511">Multifunctional enzyme</keyword>
<protein>
    <recommendedName>
        <fullName evidence="1">RNA-directed DNA polymerase</fullName>
        <ecNumber evidence="1">2.7.7.49</ecNumber>
    </recommendedName>
</protein>
<keyword evidence="7" id="KW-0695">RNA-directed DNA polymerase</keyword>
<evidence type="ECO:0000313" key="10">
    <source>
        <dbReference type="EMBL" id="KFD69416.1"/>
    </source>
</evidence>
<keyword evidence="4" id="KW-0540">Nuclease</keyword>
<dbReference type="InterPro" id="IPR043128">
    <property type="entry name" value="Rev_trsase/Diguanyl_cyclase"/>
</dbReference>
<dbReference type="GO" id="GO:0016787">
    <property type="term" value="F:hydrolase activity"/>
    <property type="evidence" value="ECO:0007669"/>
    <property type="project" value="UniProtKB-KW"/>
</dbReference>